<keyword evidence="3" id="KW-0804">Transcription</keyword>
<dbReference type="Gene3D" id="1.10.10.60">
    <property type="entry name" value="Homeodomain-like"/>
    <property type="match status" value="1"/>
</dbReference>
<dbReference type="STRING" id="1544798.LH29_11350"/>
<dbReference type="SMART" id="SM00028">
    <property type="entry name" value="TPR"/>
    <property type="match status" value="4"/>
</dbReference>
<evidence type="ECO:0000256" key="3">
    <source>
        <dbReference type="ARBA" id="ARBA00023163"/>
    </source>
</evidence>
<dbReference type="InterPro" id="IPR009057">
    <property type="entry name" value="Homeodomain-like_sf"/>
</dbReference>
<dbReference type="GO" id="GO:0003700">
    <property type="term" value="F:DNA-binding transcription factor activity"/>
    <property type="evidence" value="ECO:0007669"/>
    <property type="project" value="InterPro"/>
</dbReference>
<feature type="transmembrane region" description="Helical" evidence="5">
    <location>
        <begin position="131"/>
        <end position="149"/>
    </location>
</feature>
<dbReference type="InterPro" id="IPR020449">
    <property type="entry name" value="Tscrpt_reg_AraC-type_HTH"/>
</dbReference>
<accession>A0A0D8J9K1</accession>
<dbReference type="SUPFAM" id="SSF48452">
    <property type="entry name" value="TPR-like"/>
    <property type="match status" value="2"/>
</dbReference>
<feature type="domain" description="HTH araC/xylS-type" evidence="6">
    <location>
        <begin position="13"/>
        <end position="112"/>
    </location>
</feature>
<evidence type="ECO:0000259" key="6">
    <source>
        <dbReference type="PROSITE" id="PS01124"/>
    </source>
</evidence>
<dbReference type="GO" id="GO:0043565">
    <property type="term" value="F:sequence-specific DNA binding"/>
    <property type="evidence" value="ECO:0007669"/>
    <property type="project" value="InterPro"/>
</dbReference>
<keyword evidence="5" id="KW-0812">Transmembrane</keyword>
<dbReference type="PROSITE" id="PS01124">
    <property type="entry name" value="HTH_ARAC_FAMILY_2"/>
    <property type="match status" value="1"/>
</dbReference>
<evidence type="ECO:0000313" key="7">
    <source>
        <dbReference type="EMBL" id="KJF43685.1"/>
    </source>
</evidence>
<gene>
    <name evidence="7" type="ORF">LH29_11350</name>
</gene>
<proteinExistence type="predicted"/>
<keyword evidence="1" id="KW-0805">Transcription regulation</keyword>
<keyword evidence="2" id="KW-0238">DNA-binding</keyword>
<dbReference type="Pfam" id="PF13181">
    <property type="entry name" value="TPR_8"/>
    <property type="match status" value="1"/>
</dbReference>
<dbReference type="PANTHER" id="PTHR43280">
    <property type="entry name" value="ARAC-FAMILY TRANSCRIPTIONAL REGULATOR"/>
    <property type="match status" value="1"/>
</dbReference>
<dbReference type="EMBL" id="JRHC01000002">
    <property type="protein sequence ID" value="KJF43685.1"/>
    <property type="molecule type" value="Genomic_DNA"/>
</dbReference>
<dbReference type="Gene3D" id="1.25.40.10">
    <property type="entry name" value="Tetratricopeptide repeat domain"/>
    <property type="match status" value="2"/>
</dbReference>
<comment type="caution">
    <text evidence="7">The sequence shown here is derived from an EMBL/GenBank/DDBJ whole genome shotgun (WGS) entry which is preliminary data.</text>
</comment>
<dbReference type="PANTHER" id="PTHR43280:SF2">
    <property type="entry name" value="HTH-TYPE TRANSCRIPTIONAL REGULATOR EXSA"/>
    <property type="match status" value="1"/>
</dbReference>
<protein>
    <submittedName>
        <fullName evidence="7">AraC family transcriptional regulator</fullName>
    </submittedName>
</protein>
<dbReference type="Gene3D" id="3.40.50.10070">
    <property type="entry name" value="TolB, N-terminal domain"/>
    <property type="match status" value="1"/>
</dbReference>
<evidence type="ECO:0000313" key="8">
    <source>
        <dbReference type="Proteomes" id="UP000032544"/>
    </source>
</evidence>
<evidence type="ECO:0000256" key="4">
    <source>
        <dbReference type="PROSITE-ProRule" id="PRU00339"/>
    </source>
</evidence>
<dbReference type="Proteomes" id="UP000032544">
    <property type="component" value="Unassembled WGS sequence"/>
</dbReference>
<dbReference type="InterPro" id="IPR018062">
    <property type="entry name" value="HTH_AraC-typ_CS"/>
</dbReference>
<feature type="repeat" description="TPR" evidence="4">
    <location>
        <begin position="382"/>
        <end position="415"/>
    </location>
</feature>
<dbReference type="PRINTS" id="PR00032">
    <property type="entry name" value="HTHARAC"/>
</dbReference>
<evidence type="ECO:0000256" key="2">
    <source>
        <dbReference type="ARBA" id="ARBA00023125"/>
    </source>
</evidence>
<dbReference type="Pfam" id="PF12833">
    <property type="entry name" value="HTH_18"/>
    <property type="match status" value="1"/>
</dbReference>
<dbReference type="AlphaFoldDB" id="A0A0D8J9K1"/>
<keyword evidence="4" id="KW-0802">TPR repeat</keyword>
<dbReference type="RefSeq" id="WP_045029517.1">
    <property type="nucleotide sequence ID" value="NZ_JRHC01000002.1"/>
</dbReference>
<keyword evidence="5" id="KW-1133">Transmembrane helix</keyword>
<evidence type="ECO:0000256" key="1">
    <source>
        <dbReference type="ARBA" id="ARBA00023015"/>
    </source>
</evidence>
<dbReference type="InterPro" id="IPR019734">
    <property type="entry name" value="TPR_rpt"/>
</dbReference>
<reference evidence="7 8" key="1">
    <citation type="submission" date="2014-09" db="EMBL/GenBank/DDBJ databases">
        <title>Draft Genome Sequence of Draconibacterium sp. JN14CK-3.</title>
        <authorList>
            <person name="Dong C."/>
            <person name="Lai Q."/>
            <person name="Shao Z."/>
        </authorList>
    </citation>
    <scope>NUCLEOTIDE SEQUENCE [LARGE SCALE GENOMIC DNA]</scope>
    <source>
        <strain evidence="7 8">JN14CK-3</strain>
    </source>
</reference>
<keyword evidence="8" id="KW-1185">Reference proteome</keyword>
<dbReference type="PATRIC" id="fig|1544798.3.peg.2426"/>
<sequence>MSDTSIFGADFIEKAEAIILENIANEQFGVSELADLMNMSRSSLLRKIKTHTQLSASQFIRQVRVTKGLELLKLTTLTVAEISFQVGFGNTSYFIKCFREQYGYSPGEVRKGVIREENEDVQESGFKKYKWYGIGAMVIVVIVVSVLLLSRKNETPVELEKSIAVLPFVNESSDSLNLYFVNGLMESTLNNLQKIGDLRVVSRTSVAKYRDTDKAIPEIADELNVNYLVEGSGQRFGNQVLLNIQLIEAATDRPIWSEQYSREVDDVFALQNEVARKIADAIKAVVTPDEIKQIEKIPTENLEAYDYYLQALNLYYNRTQENLEKAIFLFEKAIDEDGEFALAYANVAISYYFLDVNQKEKQYTEEINNFADKALLYDSRSAESLIAKALYYMQMEEYNLALPHLEKALEYNPNSSAVVQMLADLYARVIPNTAKYLEYALKGIQLDIAANDSIGKSFIYLHLSNALIQNGFVDEAATYIEKSLDFNPENYYAPLVKTYILYAKDGDAERTKKLMLKEWRKDTTRLDLLQEVAKVYFYQEQYDSAFFYFEKFVEARDQYGLNIYPQEDIKIAWVYQKMGLQEQASRFLDNYKAYCNNDESIYKSASMAVMYAYEGKYEEAIEQLKIFATQDNYQYWILVFQDIDPILKPMENNPEYRKTLQKIKDRFWKNHETIEKVLVDKGLI</sequence>
<dbReference type="InterPro" id="IPR018060">
    <property type="entry name" value="HTH_AraC"/>
</dbReference>
<dbReference type="PROSITE" id="PS50005">
    <property type="entry name" value="TPR"/>
    <property type="match status" value="2"/>
</dbReference>
<name>A0A0D8J9K1_9BACT</name>
<organism evidence="7 8">
    <name type="scientific">Draconibacterium sediminis</name>
    <dbReference type="NCBI Taxonomy" id="1544798"/>
    <lineage>
        <taxon>Bacteria</taxon>
        <taxon>Pseudomonadati</taxon>
        <taxon>Bacteroidota</taxon>
        <taxon>Bacteroidia</taxon>
        <taxon>Marinilabiliales</taxon>
        <taxon>Prolixibacteraceae</taxon>
        <taxon>Draconibacterium</taxon>
    </lineage>
</organism>
<dbReference type="OrthoDB" id="358279at2"/>
<keyword evidence="5" id="KW-0472">Membrane</keyword>
<evidence type="ECO:0000256" key="5">
    <source>
        <dbReference type="SAM" id="Phobius"/>
    </source>
</evidence>
<dbReference type="SMART" id="SM00342">
    <property type="entry name" value="HTH_ARAC"/>
    <property type="match status" value="1"/>
</dbReference>
<dbReference type="PROSITE" id="PS00041">
    <property type="entry name" value="HTH_ARAC_FAMILY_1"/>
    <property type="match status" value="1"/>
</dbReference>
<dbReference type="SUPFAM" id="SSF46689">
    <property type="entry name" value="Homeodomain-like"/>
    <property type="match status" value="1"/>
</dbReference>
<feature type="repeat" description="TPR" evidence="4">
    <location>
        <begin position="457"/>
        <end position="490"/>
    </location>
</feature>
<dbReference type="InterPro" id="IPR011990">
    <property type="entry name" value="TPR-like_helical_dom_sf"/>
</dbReference>